<evidence type="ECO:0000313" key="3">
    <source>
        <dbReference type="Proteomes" id="UP000614239"/>
    </source>
</evidence>
<accession>A0A8H9LI77</accession>
<dbReference type="SMART" id="SM00331">
    <property type="entry name" value="PP2C_SIG"/>
    <property type="match status" value="1"/>
</dbReference>
<dbReference type="EMBL" id="BMNJ01000001">
    <property type="protein sequence ID" value="GGO95567.1"/>
    <property type="molecule type" value="Genomic_DNA"/>
</dbReference>
<gene>
    <name evidence="2" type="ORF">GCM10011612_03740</name>
</gene>
<dbReference type="InterPro" id="IPR036457">
    <property type="entry name" value="PPM-type-like_dom_sf"/>
</dbReference>
<dbReference type="SUPFAM" id="SSF81606">
    <property type="entry name" value="PP2C-like"/>
    <property type="match status" value="1"/>
</dbReference>
<evidence type="ECO:0000313" key="2">
    <source>
        <dbReference type="EMBL" id="GGO95567.1"/>
    </source>
</evidence>
<keyword evidence="3" id="KW-1185">Reference proteome</keyword>
<proteinExistence type="predicted"/>
<dbReference type="InterPro" id="IPR001932">
    <property type="entry name" value="PPM-type_phosphatase-like_dom"/>
</dbReference>
<dbReference type="GO" id="GO:0004722">
    <property type="term" value="F:protein serine/threonine phosphatase activity"/>
    <property type="evidence" value="ECO:0007669"/>
    <property type="project" value="InterPro"/>
</dbReference>
<reference evidence="2" key="2">
    <citation type="submission" date="2020-09" db="EMBL/GenBank/DDBJ databases">
        <authorList>
            <person name="Sun Q."/>
            <person name="Zhou Y."/>
        </authorList>
    </citation>
    <scope>NUCLEOTIDE SEQUENCE</scope>
    <source>
        <strain evidence="2">CGMCC 4.7372</strain>
    </source>
</reference>
<dbReference type="OrthoDB" id="9801841at2"/>
<sequence length="276" mass="28322">MSETTEPVADASASQAPIVGAATDVGRMRTANEDGYLALEPVYVVVDGMGGHSSGRLAARTALERISALAGSVISDAAQVIEAIEEAGEEVDALPSSGSHRPGATIAGIALLHLDGIPAWLVFNLGDARVYLLRDGELHQVTTDHSKVQELIESGELSRAEARDDFRKNIVTRALGGGLAGPFTPSARLLPATGGERFLVCSDGLSDELDDDELALILGAGLTPQRTAEALVAAALENGGHDNATAMVVDLVERPSMVGVVTAPERSGGGALDGPG</sequence>
<dbReference type="Pfam" id="PF13672">
    <property type="entry name" value="PP2C_2"/>
    <property type="match status" value="1"/>
</dbReference>
<reference evidence="2" key="1">
    <citation type="journal article" date="2014" name="Int. J. Syst. Evol. Microbiol.">
        <title>Complete genome sequence of Corynebacterium casei LMG S-19264T (=DSM 44701T), isolated from a smear-ripened cheese.</title>
        <authorList>
            <consortium name="US DOE Joint Genome Institute (JGI-PGF)"/>
            <person name="Walter F."/>
            <person name="Albersmeier A."/>
            <person name="Kalinowski J."/>
            <person name="Ruckert C."/>
        </authorList>
    </citation>
    <scope>NUCLEOTIDE SEQUENCE</scope>
    <source>
        <strain evidence="2">CGMCC 4.7372</strain>
    </source>
</reference>
<comment type="caution">
    <text evidence="2">The sequence shown here is derived from an EMBL/GenBank/DDBJ whole genome shotgun (WGS) entry which is preliminary data.</text>
</comment>
<dbReference type="SMART" id="SM00332">
    <property type="entry name" value="PP2Cc"/>
    <property type="match status" value="1"/>
</dbReference>
<name>A0A8H9LI77_9ACTO</name>
<protein>
    <submittedName>
        <fullName evidence="2">Serine/threonine protein phosphatase</fullName>
    </submittedName>
</protein>
<organism evidence="2 3">
    <name type="scientific">Actinomyces gaoshouyii</name>
    <dbReference type="NCBI Taxonomy" id="1960083"/>
    <lineage>
        <taxon>Bacteria</taxon>
        <taxon>Bacillati</taxon>
        <taxon>Actinomycetota</taxon>
        <taxon>Actinomycetes</taxon>
        <taxon>Actinomycetales</taxon>
        <taxon>Actinomycetaceae</taxon>
        <taxon>Actinomyces</taxon>
    </lineage>
</organism>
<dbReference type="AlphaFoldDB" id="A0A8H9LI77"/>
<dbReference type="Gene3D" id="3.60.40.10">
    <property type="entry name" value="PPM-type phosphatase domain"/>
    <property type="match status" value="1"/>
</dbReference>
<dbReference type="Proteomes" id="UP000614239">
    <property type="component" value="Unassembled WGS sequence"/>
</dbReference>
<dbReference type="PANTHER" id="PTHR47992">
    <property type="entry name" value="PROTEIN PHOSPHATASE"/>
    <property type="match status" value="1"/>
</dbReference>
<feature type="domain" description="PPM-type phosphatase" evidence="1">
    <location>
        <begin position="18"/>
        <end position="251"/>
    </location>
</feature>
<dbReference type="InterPro" id="IPR015655">
    <property type="entry name" value="PP2C"/>
</dbReference>
<dbReference type="RefSeq" id="WP_080462169.1">
    <property type="nucleotide sequence ID" value="NZ_BMNJ01000001.1"/>
</dbReference>
<dbReference type="CDD" id="cd00143">
    <property type="entry name" value="PP2Cc"/>
    <property type="match status" value="1"/>
</dbReference>
<dbReference type="PROSITE" id="PS51746">
    <property type="entry name" value="PPM_2"/>
    <property type="match status" value="1"/>
</dbReference>
<evidence type="ECO:0000259" key="1">
    <source>
        <dbReference type="PROSITE" id="PS51746"/>
    </source>
</evidence>